<evidence type="ECO:0000259" key="8">
    <source>
        <dbReference type="Pfam" id="PF02770"/>
    </source>
</evidence>
<dbReference type="InterPro" id="IPR052166">
    <property type="entry name" value="Diverse_Acyl-CoA_DH"/>
</dbReference>
<evidence type="ECO:0000256" key="6">
    <source>
        <dbReference type="RuleBase" id="RU362125"/>
    </source>
</evidence>
<evidence type="ECO:0000256" key="3">
    <source>
        <dbReference type="ARBA" id="ARBA00022630"/>
    </source>
</evidence>
<dbReference type="SUPFAM" id="SSF56645">
    <property type="entry name" value="Acyl-CoA dehydrogenase NM domain-like"/>
    <property type="match status" value="1"/>
</dbReference>
<organism evidence="11 12">
    <name type="scientific">Sphingomonas mollis</name>
    <dbReference type="NCBI Taxonomy" id="2795726"/>
    <lineage>
        <taxon>Bacteria</taxon>
        <taxon>Pseudomonadati</taxon>
        <taxon>Pseudomonadota</taxon>
        <taxon>Alphaproteobacteria</taxon>
        <taxon>Sphingomonadales</taxon>
        <taxon>Sphingomonadaceae</taxon>
        <taxon>Sphingomonas</taxon>
    </lineage>
</organism>
<gene>
    <name evidence="11" type="ORF">JAO74_18335</name>
</gene>
<dbReference type="Pfam" id="PF12806">
    <property type="entry name" value="Acyl-CoA_dh_C"/>
    <property type="match status" value="1"/>
</dbReference>
<comment type="caution">
    <text evidence="11">The sequence shown here is derived from an EMBL/GenBank/DDBJ whole genome shotgun (WGS) entry which is preliminary data.</text>
</comment>
<dbReference type="Gene3D" id="2.40.110.10">
    <property type="entry name" value="Butyryl-CoA Dehydrogenase, subunit A, domain 2"/>
    <property type="match status" value="1"/>
</dbReference>
<dbReference type="SUPFAM" id="SSF47203">
    <property type="entry name" value="Acyl-CoA dehydrogenase C-terminal domain-like"/>
    <property type="match status" value="1"/>
</dbReference>
<dbReference type="InterPro" id="IPR037069">
    <property type="entry name" value="AcylCoA_DH/ox_N_sf"/>
</dbReference>
<reference evidence="12" key="1">
    <citation type="submission" date="2020-12" db="EMBL/GenBank/DDBJ databases">
        <title>Hymenobacter sp.</title>
        <authorList>
            <person name="Kim M.K."/>
        </authorList>
    </citation>
    <scope>NUCLEOTIDE SEQUENCE [LARGE SCALE GENOMIC DNA]</scope>
    <source>
        <strain evidence="12">BT553</strain>
    </source>
</reference>
<dbReference type="Pfam" id="PF02770">
    <property type="entry name" value="Acyl-CoA_dh_M"/>
    <property type="match status" value="1"/>
</dbReference>
<dbReference type="InterPro" id="IPR006091">
    <property type="entry name" value="Acyl-CoA_Oxase/DH_mid-dom"/>
</dbReference>
<dbReference type="Proteomes" id="UP000640426">
    <property type="component" value="Unassembled WGS sequence"/>
</dbReference>
<protein>
    <submittedName>
        <fullName evidence="11">Acyl-CoA dehydrogenase</fullName>
    </submittedName>
</protein>
<accession>A0ABS0XUK7</accession>
<dbReference type="InterPro" id="IPR009100">
    <property type="entry name" value="AcylCoA_DH/oxidase_NM_dom_sf"/>
</dbReference>
<feature type="domain" description="Acyl-CoA oxidase/dehydrogenase middle" evidence="8">
    <location>
        <begin position="161"/>
        <end position="267"/>
    </location>
</feature>
<evidence type="ECO:0000259" key="10">
    <source>
        <dbReference type="Pfam" id="PF12806"/>
    </source>
</evidence>
<keyword evidence="4 6" id="KW-0274">FAD</keyword>
<proteinExistence type="inferred from homology"/>
<dbReference type="Gene3D" id="1.20.140.10">
    <property type="entry name" value="Butyryl-CoA Dehydrogenase, subunit A, domain 3"/>
    <property type="match status" value="1"/>
</dbReference>
<keyword evidence="12" id="KW-1185">Reference proteome</keyword>
<name>A0ABS0XUK7_9SPHN</name>
<dbReference type="InterPro" id="IPR036250">
    <property type="entry name" value="AcylCo_DH-like_C"/>
</dbReference>
<keyword evidence="3 6" id="KW-0285">Flavoprotein</keyword>
<comment type="cofactor">
    <cofactor evidence="1 6">
        <name>FAD</name>
        <dbReference type="ChEBI" id="CHEBI:57692"/>
    </cofactor>
</comment>
<feature type="domain" description="Acetyl-CoA dehydrogenase-like C-terminal" evidence="10">
    <location>
        <begin position="464"/>
        <end position="585"/>
    </location>
</feature>
<dbReference type="EMBL" id="JAELXS010000022">
    <property type="protein sequence ID" value="MBJ6123733.1"/>
    <property type="molecule type" value="Genomic_DNA"/>
</dbReference>
<evidence type="ECO:0000256" key="4">
    <source>
        <dbReference type="ARBA" id="ARBA00022827"/>
    </source>
</evidence>
<dbReference type="RefSeq" id="WP_199041769.1">
    <property type="nucleotide sequence ID" value="NZ_JAELXS010000022.1"/>
</dbReference>
<evidence type="ECO:0000259" key="7">
    <source>
        <dbReference type="Pfam" id="PF00441"/>
    </source>
</evidence>
<keyword evidence="5 6" id="KW-0560">Oxidoreductase</keyword>
<evidence type="ECO:0000313" key="11">
    <source>
        <dbReference type="EMBL" id="MBJ6123733.1"/>
    </source>
</evidence>
<dbReference type="PANTHER" id="PTHR42803">
    <property type="entry name" value="ACYL-COA DEHYDROGENASE"/>
    <property type="match status" value="1"/>
</dbReference>
<feature type="domain" description="Acyl-CoA dehydrogenase/oxidase C-terminal" evidence="7">
    <location>
        <begin position="284"/>
        <end position="450"/>
    </location>
</feature>
<dbReference type="InterPro" id="IPR025878">
    <property type="entry name" value="Acyl-CoA_dh-like_C_dom"/>
</dbReference>
<dbReference type="Pfam" id="PF00441">
    <property type="entry name" value="Acyl-CoA_dh_1"/>
    <property type="match status" value="1"/>
</dbReference>
<dbReference type="InterPro" id="IPR013786">
    <property type="entry name" value="AcylCoA_DH/ox_N"/>
</dbReference>
<evidence type="ECO:0000256" key="2">
    <source>
        <dbReference type="ARBA" id="ARBA00009347"/>
    </source>
</evidence>
<sequence length="592" mass="63311">MTYRAPMAEQMFVLETTGEIDRLAELPGFEHVDAGIAAAVLDETRKLAEDELYAVSRIGDQQGSTWTDGEVRLPDGFAVAYAKWIEGGWNGIEAPEAWGGQNLPLTLSAIIQEQMFAANVALSQIMSLTAGAVRAIAAHGSEELKATYLPNMVSGEWSGTMNLTEPGAGSDVGALRTIAQVTDDGSYRIRGAKIYITFGEHDATKNIVHLVLARIVGASEGTRGISLFLVPKFLPDADGRPGKRNDVRCTGIEHKLGMRGSATASLSYGDDDECVGYLVGEPQGGIRAMFTMMNHARIGVGIQGVGIADVAYQKAARYAQERVQSAPLEGERTPVRIIDHPDVRRNLMTMRALVEGARALAVYNSLQIDRGHAATGDEARAASARAELLTPCTKALCTDISLEVSSLAIQVFGGIGFIEETGIAQHYRDARILPIYEGTNGIQALDLVRRKLRLENGETWRALLDEIDTDAAGWRTVPALAAGAAVLVEASATLRAITNRLLDLGITDAASGATPYLRMFSLVTCGWLMGRQAAAAVDRLAAADGDPDFLSAKIATAAFFQQQVLTEVFALQHRVAAGAEPLFAIPDSQFPA</sequence>
<dbReference type="InterPro" id="IPR046373">
    <property type="entry name" value="Acyl-CoA_Oxase/DH_mid-dom_sf"/>
</dbReference>
<evidence type="ECO:0000313" key="12">
    <source>
        <dbReference type="Proteomes" id="UP000640426"/>
    </source>
</evidence>
<dbReference type="Pfam" id="PF02771">
    <property type="entry name" value="Acyl-CoA_dh_N"/>
    <property type="match status" value="1"/>
</dbReference>
<dbReference type="InterPro" id="IPR009075">
    <property type="entry name" value="AcylCo_DH/oxidase_C"/>
</dbReference>
<dbReference type="PANTHER" id="PTHR42803:SF1">
    <property type="entry name" value="BROAD-SPECIFICITY LINEAR ACYL-COA DEHYDROGENASE FADE5"/>
    <property type="match status" value="1"/>
</dbReference>
<evidence type="ECO:0000256" key="5">
    <source>
        <dbReference type="ARBA" id="ARBA00023002"/>
    </source>
</evidence>
<comment type="similarity">
    <text evidence="2 6">Belongs to the acyl-CoA dehydrogenase family.</text>
</comment>
<feature type="domain" description="Acyl-CoA dehydrogenase/oxidase N-terminal" evidence="9">
    <location>
        <begin position="42"/>
        <end position="156"/>
    </location>
</feature>
<evidence type="ECO:0000259" key="9">
    <source>
        <dbReference type="Pfam" id="PF02771"/>
    </source>
</evidence>
<evidence type="ECO:0000256" key="1">
    <source>
        <dbReference type="ARBA" id="ARBA00001974"/>
    </source>
</evidence>
<dbReference type="Gene3D" id="1.10.540.10">
    <property type="entry name" value="Acyl-CoA dehydrogenase/oxidase, N-terminal domain"/>
    <property type="match status" value="1"/>
</dbReference>